<accession>A0A078AL06</accession>
<dbReference type="OrthoDB" id="10069248at2759"/>
<protein>
    <recommendedName>
        <fullName evidence="5">CHHC U11-48K-type domain-containing protein</fullName>
    </recommendedName>
</protein>
<evidence type="ECO:0000256" key="4">
    <source>
        <dbReference type="SAM" id="MobiDB-lite"/>
    </source>
</evidence>
<keyword evidence="1" id="KW-0479">Metal-binding</keyword>
<feature type="region of interest" description="Disordered" evidence="4">
    <location>
        <begin position="148"/>
        <end position="200"/>
    </location>
</feature>
<evidence type="ECO:0000256" key="3">
    <source>
        <dbReference type="ARBA" id="ARBA00022833"/>
    </source>
</evidence>
<feature type="compositionally biased region" description="Basic and acidic residues" evidence="4">
    <location>
        <begin position="161"/>
        <end position="172"/>
    </location>
</feature>
<dbReference type="Proteomes" id="UP000039865">
    <property type="component" value="Unassembled WGS sequence"/>
</dbReference>
<dbReference type="InterPro" id="IPR022776">
    <property type="entry name" value="TRM13/UPF0224_CHHC_Znf_dom"/>
</dbReference>
<organism evidence="6 7">
    <name type="scientific">Stylonychia lemnae</name>
    <name type="common">Ciliate</name>
    <dbReference type="NCBI Taxonomy" id="5949"/>
    <lineage>
        <taxon>Eukaryota</taxon>
        <taxon>Sar</taxon>
        <taxon>Alveolata</taxon>
        <taxon>Ciliophora</taxon>
        <taxon>Intramacronucleata</taxon>
        <taxon>Spirotrichea</taxon>
        <taxon>Stichotrichia</taxon>
        <taxon>Sporadotrichida</taxon>
        <taxon>Oxytrichidae</taxon>
        <taxon>Stylonychinae</taxon>
        <taxon>Stylonychia</taxon>
    </lineage>
</organism>
<dbReference type="EMBL" id="CCKQ01011476">
    <property type="protein sequence ID" value="CDW83050.1"/>
    <property type="molecule type" value="Genomic_DNA"/>
</dbReference>
<dbReference type="SUPFAM" id="SSF57667">
    <property type="entry name" value="beta-beta-alpha zinc fingers"/>
    <property type="match status" value="1"/>
</dbReference>
<dbReference type="Pfam" id="PF05253">
    <property type="entry name" value="zf-U11-48K"/>
    <property type="match status" value="1"/>
</dbReference>
<dbReference type="InParanoid" id="A0A078AL06"/>
<keyword evidence="2" id="KW-0863">Zinc-finger</keyword>
<evidence type="ECO:0000259" key="5">
    <source>
        <dbReference type="PROSITE" id="PS51800"/>
    </source>
</evidence>
<dbReference type="PROSITE" id="PS51800">
    <property type="entry name" value="ZF_CHHC_U11_48K"/>
    <property type="match status" value="1"/>
</dbReference>
<evidence type="ECO:0000256" key="2">
    <source>
        <dbReference type="ARBA" id="ARBA00022771"/>
    </source>
</evidence>
<evidence type="ECO:0000313" key="6">
    <source>
        <dbReference type="EMBL" id="CDW83050.1"/>
    </source>
</evidence>
<gene>
    <name evidence="6" type="primary">Contig14351.g15287</name>
    <name evidence="6" type="ORF">STYLEM_12089</name>
</gene>
<evidence type="ECO:0000313" key="7">
    <source>
        <dbReference type="Proteomes" id="UP000039865"/>
    </source>
</evidence>
<proteinExistence type="predicted"/>
<evidence type="ECO:0000256" key="1">
    <source>
        <dbReference type="ARBA" id="ARBA00022723"/>
    </source>
</evidence>
<sequence>MRRYDDPKIICPFDKSHIMPSIRFTWHMKKCKDQYLVKNPTSTVWHCKYHYLHIYFDENVLKQHYTECEHHPDKIKAKNEQTIKDWQQLRITEDNNQQNQDEEEVKSYEVKKNSEDAEVSLIQVSKTIEITLIQGGAIKTRNSDIAIDPRSKSIKKHYRHSMNDKENADPVGKKNSPLTPHKSSKKMKMQSKSANKFETK</sequence>
<keyword evidence="3" id="KW-0862">Zinc</keyword>
<name>A0A078AL06_STYLE</name>
<feature type="domain" description="CHHC U11-48K-type" evidence="5">
    <location>
        <begin position="8"/>
        <end position="35"/>
    </location>
</feature>
<reference evidence="6 7" key="1">
    <citation type="submission" date="2014-06" db="EMBL/GenBank/DDBJ databases">
        <authorList>
            <person name="Swart Estienne"/>
        </authorList>
    </citation>
    <scope>NUCLEOTIDE SEQUENCE [LARGE SCALE GENOMIC DNA]</scope>
    <source>
        <strain evidence="6 7">130c</strain>
    </source>
</reference>
<dbReference type="AlphaFoldDB" id="A0A078AL06"/>
<dbReference type="InterPro" id="IPR036236">
    <property type="entry name" value="Znf_C2H2_sf"/>
</dbReference>
<dbReference type="GO" id="GO:0008270">
    <property type="term" value="F:zinc ion binding"/>
    <property type="evidence" value="ECO:0007669"/>
    <property type="project" value="UniProtKB-KW"/>
</dbReference>
<keyword evidence="7" id="KW-1185">Reference proteome</keyword>